<dbReference type="Proteomes" id="UP000324897">
    <property type="component" value="Unassembled WGS sequence"/>
</dbReference>
<dbReference type="Pfam" id="PF04564">
    <property type="entry name" value="U-box"/>
    <property type="match status" value="1"/>
</dbReference>
<dbReference type="Gene3D" id="3.90.190.20">
    <property type="entry name" value="Mur ligase, C-terminal domain"/>
    <property type="match status" value="1"/>
</dbReference>
<dbReference type="GO" id="GO:0004842">
    <property type="term" value="F:ubiquitin-protein transferase activity"/>
    <property type="evidence" value="ECO:0007669"/>
    <property type="project" value="InterPro"/>
</dbReference>
<gene>
    <name evidence="15" type="ORF">EJB05_51566</name>
</gene>
<evidence type="ECO:0000256" key="6">
    <source>
        <dbReference type="ARBA" id="ARBA00022679"/>
    </source>
</evidence>
<dbReference type="GO" id="GO:0008360">
    <property type="term" value="P:regulation of cell shape"/>
    <property type="evidence" value="ECO:0007669"/>
    <property type="project" value="InterPro"/>
</dbReference>
<dbReference type="SUPFAM" id="SSF53623">
    <property type="entry name" value="MurD-like peptide ligases, catalytic domain"/>
    <property type="match status" value="1"/>
</dbReference>
<keyword evidence="16" id="KW-1185">Reference proteome</keyword>
<dbReference type="FunFam" id="3.40.1390.10:FF:000003">
    <property type="entry name" value="UDP-N-acetylmuramoyl-L-alanyl-D-glutamate--2, 6-diaminopimelate ligase"/>
    <property type="match status" value="1"/>
</dbReference>
<dbReference type="PROSITE" id="PS51698">
    <property type="entry name" value="U_BOX"/>
    <property type="match status" value="1"/>
</dbReference>
<feature type="region of interest" description="Disordered" evidence="13">
    <location>
        <begin position="168"/>
        <end position="191"/>
    </location>
</feature>
<proteinExistence type="inferred from homology"/>
<keyword evidence="9" id="KW-0804">Transcription</keyword>
<dbReference type="Gramene" id="TVU02915">
    <property type="protein sequence ID" value="TVU02915"/>
    <property type="gene ID" value="EJB05_51566"/>
</dbReference>
<keyword evidence="5" id="KW-0934">Plastid</keyword>
<comment type="similarity">
    <text evidence="3">Belongs to the MurCDEF family. MurE subfamily.</text>
</comment>
<dbReference type="GO" id="GO:0051301">
    <property type="term" value="P:cell division"/>
    <property type="evidence" value="ECO:0007669"/>
    <property type="project" value="InterPro"/>
</dbReference>
<dbReference type="InterPro" id="IPR005761">
    <property type="entry name" value="UDP-N-AcMur-Glu-dNH2Pim_ligase"/>
</dbReference>
<comment type="pathway">
    <text evidence="2">Protein modification; protein ubiquitination.</text>
</comment>
<sequence>MVPLYIIHTAELNPSPSCPTPPPLRLAAAAARRFRPPTADERAPRAAEDLVPRPHPLRPACAQRGARPPPAAGFPARNHPRPPPLLVPSAADGGGSYDPDDEFFDEIDRAIAEKREEFTRRGLIKPSPAPPSEPRPEDEGLADELSPEEVIDLDEIRKLQGLSVVSVADEEDEEAVGGEEDEGDDELPFDEDGEDFDVAEELGLEGARMRQPAFRMTLAELLDESKLVPVAVTGDQDVALAGVQRDASLVAAGDLFVCVGEDGLAGLTEADKRGAVAVVADQDVNIEGTLACRALVIVDDIAAALRVLPACLYRRPSKEMAVIGVTGTDGVTTTTHLVKAMYEAMGVRTGMVGVLGAYAFASNKLDARPDASSDPIAVQKLMATMLHNGAEAVVLETATDGMPPSGVDSEIDYDIAVLTNVRHSEGEDGMTYEEYMSSLAALFSRMVDPERHRKVVNIDDPSAPFFAAQGGREVPVVTYSFENKKADVHTLKYQLSLFETEVLVQTPHGILEISSGLLGRDNIYNILATVAVGIAVGAPLEDIVRGIEEVDAIPGRCELIDEEQAFGVIVDHAKTPEALSRLLDGVRELGPRRIITVVGCCGEKERGKRPVMTKIAAEKSDVVMLTSDNPANEDPLDILDDMLAGVGWTMEEYLKYGTNDYYPPLPNGHRLFLHDIRRVAVRAAVAMGEQGDVVVITGKGNDTYQIEGDKSEFFDDREECREALQYVDQLHRAGIDTSEFPWRGGIKLPILLACAFQGFAILVLREKHFCRRILTEALLLEKRKCKELEGALTRANQEIAELMQIKYPFGQLIEPHNSGARELHVPPNQSKVTTFSPSSFILSPFDEDFMPSYFWPHPSGGHETCPAADWFAYETNATRVCVEVYGHEDGALLSKEVELLFCVYLLCDITREPGQSKSPPLLRLSLFRSLSRAVALASASASHHVTVSLVQSLLRLVQVQQHLRVSYAIRQGLLVSRRGKASSAKKMAAAATEKVFVALPAEFKAGQSTLSWALSHFGGGGGTIVITHVHVPSQMIPVKCEKLVYEKEDVAAGLIDLIALRGVTKLVMSAAADGKYSRKMDKPKSRTAIEIMQRADPSCKIWFVCKEQLICTRDKEIAQGFPPRLGPSVLPDFAQHSLQLSAHGEEIYPQEEGDFVLELGLYAEIDEACKAAESLMRRALNEPSRRQNADEELVSALHKAKEYQEMYLEEVRKREELEEALARANREIAQLRQANNQKFKDEQDRTITDELHDDEMAETSSVVERRDVDTNTDFGLGTEGGQRSTATMAQDEYVQIKIGHDNGATELRALLEQSKVDVFSPSSVIQSPYDEDCTPSYFLCPILQEVMTDPLVAADGFTYEAGAIREWLEAGREVSPVTGQPLAHPELAPNFALRGVIQEFVIRRRQNRF</sequence>
<evidence type="ECO:0000256" key="8">
    <source>
        <dbReference type="ARBA" id="ARBA00023015"/>
    </source>
</evidence>
<dbReference type="SUPFAM" id="SSF63418">
    <property type="entry name" value="MurE/MurF N-terminal domain"/>
    <property type="match status" value="1"/>
</dbReference>
<dbReference type="CDD" id="cd01989">
    <property type="entry name" value="USP_STK_Ubox_N"/>
    <property type="match status" value="1"/>
</dbReference>
<evidence type="ECO:0000256" key="3">
    <source>
        <dbReference type="ARBA" id="ARBA00005898"/>
    </source>
</evidence>
<comment type="subcellular location">
    <subcellularLocation>
        <location evidence="1">Plastid</location>
        <location evidence="1">Chloroplast</location>
    </subcellularLocation>
</comment>
<evidence type="ECO:0000256" key="11">
    <source>
        <dbReference type="ARBA" id="ARBA00072427"/>
    </source>
</evidence>
<dbReference type="Pfam" id="PF08245">
    <property type="entry name" value="Mur_ligase_M"/>
    <property type="match status" value="1"/>
</dbReference>
<dbReference type="UniPathway" id="UPA00143"/>
<feature type="compositionally biased region" description="Basic and acidic residues" evidence="13">
    <location>
        <begin position="38"/>
        <end position="52"/>
    </location>
</feature>
<dbReference type="GO" id="GO:0009507">
    <property type="term" value="C:chloroplast"/>
    <property type="evidence" value="ECO:0007669"/>
    <property type="project" value="UniProtKB-SubCell"/>
</dbReference>
<accession>A0A5J9SVA1</accession>
<evidence type="ECO:0000313" key="16">
    <source>
        <dbReference type="Proteomes" id="UP000324897"/>
    </source>
</evidence>
<dbReference type="NCBIfam" id="TIGR01085">
    <property type="entry name" value="murE"/>
    <property type="match status" value="1"/>
</dbReference>
<dbReference type="SUPFAM" id="SSF53244">
    <property type="entry name" value="MurD-like peptide ligases, peptide-binding domain"/>
    <property type="match status" value="1"/>
</dbReference>
<dbReference type="Gene3D" id="3.30.40.10">
    <property type="entry name" value="Zinc/RING finger domain, C3HC4 (zinc finger)"/>
    <property type="match status" value="1"/>
</dbReference>
<feature type="region of interest" description="Disordered" evidence="13">
    <location>
        <begin position="118"/>
        <end position="144"/>
    </location>
</feature>
<dbReference type="InterPro" id="IPR013221">
    <property type="entry name" value="Mur_ligase_cen"/>
</dbReference>
<evidence type="ECO:0000256" key="5">
    <source>
        <dbReference type="ARBA" id="ARBA00022640"/>
    </source>
</evidence>
<reference evidence="15 16" key="1">
    <citation type="journal article" date="2019" name="Sci. Rep.">
        <title>A high-quality genome of Eragrostis curvula grass provides insights into Poaceae evolution and supports new strategies to enhance forage quality.</title>
        <authorList>
            <person name="Carballo J."/>
            <person name="Santos B.A.C.M."/>
            <person name="Zappacosta D."/>
            <person name="Garbus I."/>
            <person name="Selva J.P."/>
            <person name="Gallo C.A."/>
            <person name="Diaz A."/>
            <person name="Albertini E."/>
            <person name="Caccamo M."/>
            <person name="Echenique V."/>
        </authorList>
    </citation>
    <scope>NUCLEOTIDE SEQUENCE [LARGE SCALE GENOMIC DNA]</scope>
    <source>
        <strain evidence="16">cv. Victoria</strain>
        <tissue evidence="15">Leaf</tissue>
    </source>
</reference>
<dbReference type="SUPFAM" id="SSF57850">
    <property type="entry name" value="RING/U-box"/>
    <property type="match status" value="1"/>
</dbReference>
<name>A0A5J9SVA1_9POAL</name>
<keyword evidence="8" id="KW-0805">Transcription regulation</keyword>
<dbReference type="Pfam" id="PF02875">
    <property type="entry name" value="Mur_ligase_C"/>
    <property type="match status" value="1"/>
</dbReference>
<feature type="coiled-coil region" evidence="12">
    <location>
        <begin position="778"/>
        <end position="805"/>
    </location>
</feature>
<dbReference type="InterPro" id="IPR004101">
    <property type="entry name" value="Mur_ligase_C"/>
</dbReference>
<dbReference type="Gene3D" id="3.40.1190.10">
    <property type="entry name" value="Mur-like, catalytic domain"/>
    <property type="match status" value="1"/>
</dbReference>
<dbReference type="Gene3D" id="3.40.1390.10">
    <property type="entry name" value="MurE/MurF, N-terminal domain"/>
    <property type="match status" value="1"/>
</dbReference>
<evidence type="ECO:0000256" key="1">
    <source>
        <dbReference type="ARBA" id="ARBA00004229"/>
    </source>
</evidence>
<comment type="caution">
    <text evidence="15">The sequence shown here is derived from an EMBL/GenBank/DDBJ whole genome shotgun (WGS) entry which is preliminary data.</text>
</comment>
<dbReference type="InterPro" id="IPR003613">
    <property type="entry name" value="Ubox_domain"/>
</dbReference>
<dbReference type="PANTHER" id="PTHR23135:SF4">
    <property type="entry name" value="UDP-N-ACETYLMURAMOYL-L-ALANYL-D-GLUTAMATE--2,6-DIAMINOPIMELATE LIGASE MURE HOMOLOG, CHLOROPLASTIC"/>
    <property type="match status" value="1"/>
</dbReference>
<organism evidence="15 16">
    <name type="scientific">Eragrostis curvula</name>
    <name type="common">weeping love grass</name>
    <dbReference type="NCBI Taxonomy" id="38414"/>
    <lineage>
        <taxon>Eukaryota</taxon>
        <taxon>Viridiplantae</taxon>
        <taxon>Streptophyta</taxon>
        <taxon>Embryophyta</taxon>
        <taxon>Tracheophyta</taxon>
        <taxon>Spermatophyta</taxon>
        <taxon>Magnoliopsida</taxon>
        <taxon>Liliopsida</taxon>
        <taxon>Poales</taxon>
        <taxon>Poaceae</taxon>
        <taxon>PACMAD clade</taxon>
        <taxon>Chloridoideae</taxon>
        <taxon>Eragrostideae</taxon>
        <taxon>Eragrostidinae</taxon>
        <taxon>Eragrostis</taxon>
    </lineage>
</organism>
<feature type="non-terminal residue" evidence="15">
    <location>
        <position position="1"/>
    </location>
</feature>
<keyword evidence="4" id="KW-0150">Chloroplast</keyword>
<dbReference type="GO" id="GO:0016881">
    <property type="term" value="F:acid-amino acid ligase activity"/>
    <property type="evidence" value="ECO:0007669"/>
    <property type="project" value="InterPro"/>
</dbReference>
<keyword evidence="12" id="KW-0175">Coiled coil</keyword>
<feature type="domain" description="U-box" evidence="14">
    <location>
        <begin position="1333"/>
        <end position="1407"/>
    </location>
</feature>
<dbReference type="EMBL" id="RWGY01000259">
    <property type="protein sequence ID" value="TVU02915.1"/>
    <property type="molecule type" value="Genomic_DNA"/>
</dbReference>
<comment type="subunit">
    <text evidence="10">Component of the plastid-encoded plastid RNA polymerase (PEP) complex.</text>
</comment>
<keyword evidence="6" id="KW-0808">Transferase</keyword>
<dbReference type="OrthoDB" id="533138at2759"/>
<feature type="region of interest" description="Disordered" evidence="13">
    <location>
        <begin position="29"/>
        <end position="102"/>
    </location>
</feature>
<evidence type="ECO:0000256" key="4">
    <source>
        <dbReference type="ARBA" id="ARBA00022528"/>
    </source>
</evidence>
<evidence type="ECO:0000256" key="10">
    <source>
        <dbReference type="ARBA" id="ARBA00064883"/>
    </source>
</evidence>
<protein>
    <recommendedName>
        <fullName evidence="11">UDP-N-acetylmuramoyl-L-alanyl-D-glutamate--2,6-diaminopimelate ligase MurE homolog, chloroplastic</fullName>
    </recommendedName>
</protein>
<evidence type="ECO:0000313" key="15">
    <source>
        <dbReference type="EMBL" id="TVU02915.1"/>
    </source>
</evidence>
<evidence type="ECO:0000256" key="7">
    <source>
        <dbReference type="ARBA" id="ARBA00022946"/>
    </source>
</evidence>
<evidence type="ECO:0000256" key="9">
    <source>
        <dbReference type="ARBA" id="ARBA00023163"/>
    </source>
</evidence>
<dbReference type="InterPro" id="IPR013083">
    <property type="entry name" value="Znf_RING/FYVE/PHD"/>
</dbReference>
<dbReference type="GO" id="GO:0005524">
    <property type="term" value="F:ATP binding"/>
    <property type="evidence" value="ECO:0007669"/>
    <property type="project" value="InterPro"/>
</dbReference>
<feature type="coiled-coil region" evidence="12">
    <location>
        <begin position="1162"/>
        <end position="1241"/>
    </location>
</feature>
<dbReference type="GO" id="GO:0016567">
    <property type="term" value="P:protein ubiquitination"/>
    <property type="evidence" value="ECO:0007669"/>
    <property type="project" value="UniProtKB-UniPathway"/>
</dbReference>
<evidence type="ECO:0000259" key="14">
    <source>
        <dbReference type="PROSITE" id="PS51698"/>
    </source>
</evidence>
<evidence type="ECO:0000256" key="12">
    <source>
        <dbReference type="SAM" id="Coils"/>
    </source>
</evidence>
<dbReference type="FunFam" id="3.90.190.20:FF:000006">
    <property type="entry name" value="UDP-N-acetylmuramoyl-L-alanyl-D-glutamate--2,6-diaminopimelate ligase"/>
    <property type="match status" value="1"/>
</dbReference>
<dbReference type="SMART" id="SM00504">
    <property type="entry name" value="Ubox"/>
    <property type="match status" value="1"/>
</dbReference>
<evidence type="ECO:0000256" key="2">
    <source>
        <dbReference type="ARBA" id="ARBA00004906"/>
    </source>
</evidence>
<keyword evidence="7" id="KW-0809">Transit peptide</keyword>
<dbReference type="InterPro" id="IPR036615">
    <property type="entry name" value="Mur_ligase_C_dom_sf"/>
</dbReference>
<dbReference type="PANTHER" id="PTHR23135">
    <property type="entry name" value="MUR LIGASE FAMILY MEMBER"/>
    <property type="match status" value="1"/>
</dbReference>
<dbReference type="InterPro" id="IPR036565">
    <property type="entry name" value="Mur-like_cat_sf"/>
</dbReference>
<evidence type="ECO:0000256" key="13">
    <source>
        <dbReference type="SAM" id="MobiDB-lite"/>
    </source>
</evidence>
<dbReference type="CDD" id="cd16655">
    <property type="entry name" value="RING-Ubox_WDSUB1-like"/>
    <property type="match status" value="1"/>
</dbReference>
<dbReference type="InterPro" id="IPR035911">
    <property type="entry name" value="MurE/MurF_N"/>
</dbReference>